<dbReference type="Proteomes" id="UP000276886">
    <property type="component" value="Unassembled WGS sequence"/>
</dbReference>
<sequence>MESALRIEHLAFGDVIGKVAGLCTFWCQLIKSGPLSAQWIAARIALRWLSASYSDLIHAVVTIWIFVLQTHQFTRLTALAGKRVQHTSSGVADKIRNRFCGHAEQRMLQSQLQQRRRREDLGGRGIRAFNNHFGVKPCET</sequence>
<organism evidence="1 2">
    <name type="scientific">Pseudomonas syringae pv. pisi</name>
    <dbReference type="NCBI Taxonomy" id="59510"/>
    <lineage>
        <taxon>Bacteria</taxon>
        <taxon>Pseudomonadati</taxon>
        <taxon>Pseudomonadota</taxon>
        <taxon>Gammaproteobacteria</taxon>
        <taxon>Pseudomonadales</taxon>
        <taxon>Pseudomonadaceae</taxon>
        <taxon>Pseudomonas</taxon>
        <taxon>Pseudomonas syringae</taxon>
    </lineage>
</organism>
<comment type="caution">
    <text evidence="1">The sequence shown here is derived from an EMBL/GenBank/DDBJ whole genome shotgun (WGS) entry which is preliminary data.</text>
</comment>
<gene>
    <name evidence="1" type="ORF">ALQ44_200071</name>
</gene>
<proteinExistence type="predicted"/>
<name>A0A3M3TRF6_PSESJ</name>
<accession>A0A3M3TRF6</accession>
<evidence type="ECO:0000313" key="2">
    <source>
        <dbReference type="Proteomes" id="UP000276886"/>
    </source>
</evidence>
<reference evidence="1 2" key="1">
    <citation type="submission" date="2018-08" db="EMBL/GenBank/DDBJ databases">
        <title>Recombination of ecologically and evolutionarily significant loci maintains genetic cohesion in the Pseudomonas syringae species complex.</title>
        <authorList>
            <person name="Dillon M."/>
            <person name="Thakur S."/>
            <person name="Almeida R.N.D."/>
            <person name="Weir B.S."/>
            <person name="Guttman D.S."/>
        </authorList>
    </citation>
    <scope>NUCLEOTIDE SEQUENCE [LARGE SCALE GENOMIC DNA]</scope>
    <source>
        <strain evidence="1 2">ICMP 2788</strain>
    </source>
</reference>
<protein>
    <submittedName>
        <fullName evidence="1">Uncharacterized protein</fullName>
    </submittedName>
</protein>
<dbReference type="EMBL" id="RBPQ01000221">
    <property type="protein sequence ID" value="RMO23514.1"/>
    <property type="molecule type" value="Genomic_DNA"/>
</dbReference>
<dbReference type="AlphaFoldDB" id="A0A3M3TRF6"/>
<evidence type="ECO:0000313" key="1">
    <source>
        <dbReference type="EMBL" id="RMO23514.1"/>
    </source>
</evidence>